<evidence type="ECO:0000313" key="1">
    <source>
        <dbReference type="EMBL" id="MFA3842580.1"/>
    </source>
</evidence>
<dbReference type="RefSeq" id="WP_372566512.1">
    <property type="nucleotide sequence ID" value="NZ_JBGOSP010000040.1"/>
</dbReference>
<reference evidence="1 2" key="1">
    <citation type="submission" date="2024-08" db="EMBL/GenBank/DDBJ databases">
        <title>Genome sequence of Streptomyces aureus CACIA-1.46HGO.</title>
        <authorList>
            <person name="Evangelista-Martinez Z."/>
        </authorList>
    </citation>
    <scope>NUCLEOTIDE SEQUENCE [LARGE SCALE GENOMIC DNA]</scope>
    <source>
        <strain evidence="1 2">CACIA-1.46HGO</strain>
    </source>
</reference>
<comment type="caution">
    <text evidence="1">The sequence shown here is derived from an EMBL/GenBank/DDBJ whole genome shotgun (WGS) entry which is preliminary data.</text>
</comment>
<organism evidence="1 2">
    <name type="scientific">Streptomyces aureus</name>
    <dbReference type="NCBI Taxonomy" id="193461"/>
    <lineage>
        <taxon>Bacteria</taxon>
        <taxon>Bacillati</taxon>
        <taxon>Actinomycetota</taxon>
        <taxon>Actinomycetes</taxon>
        <taxon>Kitasatosporales</taxon>
        <taxon>Streptomycetaceae</taxon>
        <taxon>Streptomyces</taxon>
    </lineage>
</organism>
<name>A0ABV4SW99_9ACTN</name>
<evidence type="ECO:0000313" key="2">
    <source>
        <dbReference type="Proteomes" id="UP001571476"/>
    </source>
</evidence>
<sequence length="130" mass="13556">MTACHPADIRQTAAEAALAVSGVLALQPTLASRLARAASRATAGAAASGFASPLSGIRVVHDPDGSGWQVEVRCVLAEGHRAIDVARTVHDQTRASLTPLVTTHGTADTVTVTVTITRITRTNPKVAWRR</sequence>
<dbReference type="EMBL" id="JBGOSP010000040">
    <property type="protein sequence ID" value="MFA3842580.1"/>
    <property type="molecule type" value="Genomic_DNA"/>
</dbReference>
<accession>A0ABV4SW99</accession>
<gene>
    <name evidence="1" type="ORF">ACEG43_41535</name>
</gene>
<keyword evidence="2" id="KW-1185">Reference proteome</keyword>
<proteinExistence type="predicted"/>
<dbReference type="Proteomes" id="UP001571476">
    <property type="component" value="Unassembled WGS sequence"/>
</dbReference>
<evidence type="ECO:0008006" key="3">
    <source>
        <dbReference type="Google" id="ProtNLM"/>
    </source>
</evidence>
<protein>
    <recommendedName>
        <fullName evidence="3">Asp23/Gls24 family envelope stress response protein</fullName>
    </recommendedName>
</protein>